<reference evidence="1 2" key="1">
    <citation type="submission" date="2018-11" db="EMBL/GenBank/DDBJ databases">
        <authorList>
            <consortium name="Pathogen Informatics"/>
        </authorList>
    </citation>
    <scope>NUCLEOTIDE SEQUENCE [LARGE SCALE GENOMIC DNA]</scope>
</reference>
<gene>
    <name evidence="1" type="ORF">CGOC_LOCUS12115</name>
</gene>
<protein>
    <submittedName>
        <fullName evidence="1">Uncharacterized protein</fullName>
    </submittedName>
</protein>
<evidence type="ECO:0000313" key="2">
    <source>
        <dbReference type="Proteomes" id="UP000271889"/>
    </source>
</evidence>
<keyword evidence="2" id="KW-1185">Reference proteome</keyword>
<accession>A0A3P7MZG2</accession>
<evidence type="ECO:0000313" key="1">
    <source>
        <dbReference type="EMBL" id="VDN32480.1"/>
    </source>
</evidence>
<name>A0A3P7MZG2_CYLGO</name>
<dbReference type="AlphaFoldDB" id="A0A3P7MZG2"/>
<proteinExistence type="predicted"/>
<sequence length="81" mass="9530">MNHESLCVVLLGDSIQIIDRNKFFFFLQFRRHNSQAPYVQWRMAPPMKQPLVPVQKKHGVIRRASERRPMAPARALAEFVQ</sequence>
<organism evidence="1 2">
    <name type="scientific">Cylicostephanus goldi</name>
    <name type="common">Nematode worm</name>
    <dbReference type="NCBI Taxonomy" id="71465"/>
    <lineage>
        <taxon>Eukaryota</taxon>
        <taxon>Metazoa</taxon>
        <taxon>Ecdysozoa</taxon>
        <taxon>Nematoda</taxon>
        <taxon>Chromadorea</taxon>
        <taxon>Rhabditida</taxon>
        <taxon>Rhabditina</taxon>
        <taxon>Rhabditomorpha</taxon>
        <taxon>Strongyloidea</taxon>
        <taxon>Strongylidae</taxon>
        <taxon>Cylicostephanus</taxon>
    </lineage>
</organism>
<dbReference type="OrthoDB" id="5799351at2759"/>
<dbReference type="EMBL" id="UYRV01120761">
    <property type="protein sequence ID" value="VDN32480.1"/>
    <property type="molecule type" value="Genomic_DNA"/>
</dbReference>
<dbReference type="Proteomes" id="UP000271889">
    <property type="component" value="Unassembled WGS sequence"/>
</dbReference>